<organism evidence="1 2">
    <name type="scientific">Portunus trituberculatus</name>
    <name type="common">Swimming crab</name>
    <name type="synonym">Neptunus trituberculatus</name>
    <dbReference type="NCBI Taxonomy" id="210409"/>
    <lineage>
        <taxon>Eukaryota</taxon>
        <taxon>Metazoa</taxon>
        <taxon>Ecdysozoa</taxon>
        <taxon>Arthropoda</taxon>
        <taxon>Crustacea</taxon>
        <taxon>Multicrustacea</taxon>
        <taxon>Malacostraca</taxon>
        <taxon>Eumalacostraca</taxon>
        <taxon>Eucarida</taxon>
        <taxon>Decapoda</taxon>
        <taxon>Pleocyemata</taxon>
        <taxon>Brachyura</taxon>
        <taxon>Eubrachyura</taxon>
        <taxon>Portunoidea</taxon>
        <taxon>Portunidae</taxon>
        <taxon>Portuninae</taxon>
        <taxon>Portunus</taxon>
    </lineage>
</organism>
<gene>
    <name evidence="1" type="ORF">E2C01_045415</name>
</gene>
<protein>
    <submittedName>
        <fullName evidence="1">Uncharacterized protein</fullName>
    </submittedName>
</protein>
<evidence type="ECO:0000313" key="2">
    <source>
        <dbReference type="Proteomes" id="UP000324222"/>
    </source>
</evidence>
<dbReference type="AlphaFoldDB" id="A0A5B7G160"/>
<name>A0A5B7G160_PORTR</name>
<keyword evidence="2" id="KW-1185">Reference proteome</keyword>
<accession>A0A5B7G160</accession>
<dbReference type="EMBL" id="VSRR010010265">
    <property type="protein sequence ID" value="MPC51566.1"/>
    <property type="molecule type" value="Genomic_DNA"/>
</dbReference>
<proteinExistence type="predicted"/>
<evidence type="ECO:0000313" key="1">
    <source>
        <dbReference type="EMBL" id="MPC51566.1"/>
    </source>
</evidence>
<dbReference type="Proteomes" id="UP000324222">
    <property type="component" value="Unassembled WGS sequence"/>
</dbReference>
<reference evidence="1 2" key="1">
    <citation type="submission" date="2019-05" db="EMBL/GenBank/DDBJ databases">
        <title>Another draft genome of Portunus trituberculatus and its Hox gene families provides insights of decapod evolution.</title>
        <authorList>
            <person name="Jeong J.-H."/>
            <person name="Song I."/>
            <person name="Kim S."/>
            <person name="Choi T."/>
            <person name="Kim D."/>
            <person name="Ryu S."/>
            <person name="Kim W."/>
        </authorList>
    </citation>
    <scope>NUCLEOTIDE SEQUENCE [LARGE SCALE GENOMIC DNA]</scope>
    <source>
        <tissue evidence="1">Muscle</tissue>
    </source>
</reference>
<comment type="caution">
    <text evidence="1">The sequence shown here is derived from an EMBL/GenBank/DDBJ whole genome shotgun (WGS) entry which is preliminary data.</text>
</comment>
<sequence>MAASKLTPIVVNILWSEYDSDRGAGQRELRDGERRTSQGQEARILAAVVVVVVVEEKEREQEKDDEKKK</sequence>